<reference evidence="2 3" key="1">
    <citation type="submission" date="2010-08" db="EMBL/GenBank/DDBJ databases">
        <authorList>
            <person name="Weinstock G."/>
            <person name="Sodergren E."/>
            <person name="Clifton S."/>
            <person name="Fulton L."/>
            <person name="Fulton B."/>
            <person name="Courtney L."/>
            <person name="Fronick C."/>
            <person name="Harrison M."/>
            <person name="Strong C."/>
            <person name="Farmer C."/>
            <person name="Delahaunty K."/>
            <person name="Markovic C."/>
            <person name="Hall O."/>
            <person name="Minx P."/>
            <person name="Tomlinson C."/>
            <person name="Mitreva M."/>
            <person name="Hou S."/>
            <person name="Chen J."/>
            <person name="Wollam A."/>
            <person name="Pepin K.H."/>
            <person name="Johnson M."/>
            <person name="Bhonagiri V."/>
            <person name="Zhang X."/>
            <person name="Suruliraj S."/>
            <person name="Warren W."/>
            <person name="Chinwalla A."/>
            <person name="Mardis E.R."/>
            <person name="Wilson R.K."/>
        </authorList>
    </citation>
    <scope>NUCLEOTIDE SEQUENCE [LARGE SCALE GENOMIC DNA]</scope>
    <source>
        <strain evidence="2 3">KLE1255</strain>
    </source>
</reference>
<feature type="domain" description="HTH cro/C1-type" evidence="1">
    <location>
        <begin position="5"/>
        <end position="59"/>
    </location>
</feature>
<dbReference type="Proteomes" id="UP000006028">
    <property type="component" value="Unassembled WGS sequence"/>
</dbReference>
<dbReference type="OrthoDB" id="2735991at2"/>
<dbReference type="HOGENOM" id="CLU_066192_5_1_9"/>
<dbReference type="STRING" id="748224.HMPREF9436_01379"/>
<dbReference type="Gene3D" id="1.10.260.40">
    <property type="entry name" value="lambda repressor-like DNA-binding domains"/>
    <property type="match status" value="1"/>
</dbReference>
<sequence>MKDRLKLLRKTLGLNQVDFGTRIGIGGTAISKFESGVNAISDTLVLLVCREFNVNEAWLRNGTGEMFTHTSNDLVAELSETYHLGTYGEQLLATYLQLSDADKRAVERFVSQLTANVQKAEDAQSDACEKEKDVAE</sequence>
<dbReference type="RefSeq" id="WP_005941624.1">
    <property type="nucleotide sequence ID" value="NZ_GL538315.1"/>
</dbReference>
<dbReference type="eggNOG" id="COG1396">
    <property type="taxonomic scope" value="Bacteria"/>
</dbReference>
<dbReference type="EMBL" id="AECU01000117">
    <property type="protein sequence ID" value="EFQ07074.1"/>
    <property type="molecule type" value="Genomic_DNA"/>
</dbReference>
<gene>
    <name evidence="2" type="ORF">HMPREF9436_01379</name>
</gene>
<organism evidence="2 3">
    <name type="scientific">Faecalibacterium cf. prausnitzii KLE1255</name>
    <dbReference type="NCBI Taxonomy" id="748224"/>
    <lineage>
        <taxon>Bacteria</taxon>
        <taxon>Bacillati</taxon>
        <taxon>Bacillota</taxon>
        <taxon>Clostridia</taxon>
        <taxon>Eubacteriales</taxon>
        <taxon>Oscillospiraceae</taxon>
        <taxon>Faecalibacterium</taxon>
    </lineage>
</organism>
<dbReference type="Pfam" id="PF01381">
    <property type="entry name" value="HTH_3"/>
    <property type="match status" value="1"/>
</dbReference>
<keyword evidence="2" id="KW-0238">DNA-binding</keyword>
<evidence type="ECO:0000259" key="1">
    <source>
        <dbReference type="PROSITE" id="PS50943"/>
    </source>
</evidence>
<accession>E2ZI88</accession>
<dbReference type="SUPFAM" id="SSF47413">
    <property type="entry name" value="lambda repressor-like DNA-binding domains"/>
    <property type="match status" value="1"/>
</dbReference>
<name>E2ZI88_9FIRM</name>
<proteinExistence type="predicted"/>
<dbReference type="AlphaFoldDB" id="E2ZI88"/>
<evidence type="ECO:0000313" key="3">
    <source>
        <dbReference type="Proteomes" id="UP000006028"/>
    </source>
</evidence>
<dbReference type="PROSITE" id="PS50943">
    <property type="entry name" value="HTH_CROC1"/>
    <property type="match status" value="1"/>
</dbReference>
<dbReference type="InterPro" id="IPR010982">
    <property type="entry name" value="Lambda_DNA-bd_dom_sf"/>
</dbReference>
<dbReference type="GO" id="GO:0003677">
    <property type="term" value="F:DNA binding"/>
    <property type="evidence" value="ECO:0007669"/>
    <property type="project" value="UniProtKB-KW"/>
</dbReference>
<dbReference type="CDD" id="cd00093">
    <property type="entry name" value="HTH_XRE"/>
    <property type="match status" value="1"/>
</dbReference>
<comment type="caution">
    <text evidence="2">The sequence shown here is derived from an EMBL/GenBank/DDBJ whole genome shotgun (WGS) entry which is preliminary data.</text>
</comment>
<evidence type="ECO:0000313" key="2">
    <source>
        <dbReference type="EMBL" id="EFQ07074.1"/>
    </source>
</evidence>
<dbReference type="BioCyc" id="FCF748224-HMP:GTSS-62-MONOMER"/>
<protein>
    <submittedName>
        <fullName evidence="2">DNA-binding helix-turn-helix protein</fullName>
    </submittedName>
</protein>
<dbReference type="InterPro" id="IPR001387">
    <property type="entry name" value="Cro/C1-type_HTH"/>
</dbReference>
<dbReference type="SMART" id="SM00530">
    <property type="entry name" value="HTH_XRE"/>
    <property type="match status" value="1"/>
</dbReference>